<dbReference type="RefSeq" id="WP_203646642.1">
    <property type="nucleotide sequence ID" value="NZ_BOLN01000010.1"/>
</dbReference>
<name>A0ABW4D7A1_9LACO</name>
<dbReference type="InterPro" id="IPR000073">
    <property type="entry name" value="AB_hydrolase_1"/>
</dbReference>
<dbReference type="Pfam" id="PF12697">
    <property type="entry name" value="Abhydrolase_6"/>
    <property type="match status" value="1"/>
</dbReference>
<dbReference type="PANTHER" id="PTHR43265">
    <property type="entry name" value="ESTERASE ESTD"/>
    <property type="match status" value="1"/>
</dbReference>
<dbReference type="GO" id="GO:0016787">
    <property type="term" value="F:hydrolase activity"/>
    <property type="evidence" value="ECO:0007669"/>
    <property type="project" value="UniProtKB-KW"/>
</dbReference>
<reference evidence="3" key="1">
    <citation type="journal article" date="2019" name="Int. J. Syst. Evol. Microbiol.">
        <title>The Global Catalogue of Microorganisms (GCM) 10K type strain sequencing project: providing services to taxonomists for standard genome sequencing and annotation.</title>
        <authorList>
            <consortium name="The Broad Institute Genomics Platform"/>
            <consortium name="The Broad Institute Genome Sequencing Center for Infectious Disease"/>
            <person name="Wu L."/>
            <person name="Ma J."/>
        </authorList>
    </citation>
    <scope>NUCLEOTIDE SEQUENCE [LARGE SCALE GENOMIC DNA]</scope>
    <source>
        <strain evidence="3">CCM 8979</strain>
    </source>
</reference>
<keyword evidence="2" id="KW-0378">Hydrolase</keyword>
<dbReference type="Proteomes" id="UP001597189">
    <property type="component" value="Unassembled WGS sequence"/>
</dbReference>
<proteinExistence type="predicted"/>
<sequence length="261" mass="28579">MIKQLSTEINGLTLRGTAHIPDGATGQQPTVLMFHGFSSNRDEAFNSFVYMSRLLNKNGIAAVAFDYGYHGESDGDFIDFTFSQELQESRALVAFVQTLDFVDTQRLSLLGMSLGSVAASMTAGQLPNDIKSLCMWSPAAVFVDEIANKHVLQGKSTDTVSQTGYLDFNSLKLGPAFFADLQNIRIYEEAAKYKGPVTIIHGDADNIAPLSYSEKYQSVYQQPTNLVVVPGASHAWNSVAVKETLLKETLGFFKETLLGQK</sequence>
<dbReference type="InterPro" id="IPR029058">
    <property type="entry name" value="AB_hydrolase_fold"/>
</dbReference>
<organism evidence="2 3">
    <name type="scientific">Levilactobacillus lanxiensis</name>
    <dbReference type="NCBI Taxonomy" id="2799568"/>
    <lineage>
        <taxon>Bacteria</taxon>
        <taxon>Bacillati</taxon>
        <taxon>Bacillota</taxon>
        <taxon>Bacilli</taxon>
        <taxon>Lactobacillales</taxon>
        <taxon>Lactobacillaceae</taxon>
        <taxon>Levilactobacillus</taxon>
    </lineage>
</organism>
<dbReference type="EMBL" id="JBHTOD010000010">
    <property type="protein sequence ID" value="MFD1456435.1"/>
    <property type="molecule type" value="Genomic_DNA"/>
</dbReference>
<dbReference type="PANTHER" id="PTHR43265:SF1">
    <property type="entry name" value="ESTERASE ESTD"/>
    <property type="match status" value="1"/>
</dbReference>
<feature type="domain" description="AB hydrolase-1" evidence="1">
    <location>
        <begin position="31"/>
        <end position="237"/>
    </location>
</feature>
<protein>
    <submittedName>
        <fullName evidence="2">Alpha/beta hydrolase</fullName>
    </submittedName>
</protein>
<evidence type="ECO:0000313" key="2">
    <source>
        <dbReference type="EMBL" id="MFD1456435.1"/>
    </source>
</evidence>
<dbReference type="SUPFAM" id="SSF53474">
    <property type="entry name" value="alpha/beta-Hydrolases"/>
    <property type="match status" value="1"/>
</dbReference>
<dbReference type="InterPro" id="IPR053145">
    <property type="entry name" value="AB_hydrolase_Est10"/>
</dbReference>
<accession>A0ABW4D7A1</accession>
<evidence type="ECO:0000313" key="3">
    <source>
        <dbReference type="Proteomes" id="UP001597189"/>
    </source>
</evidence>
<evidence type="ECO:0000259" key="1">
    <source>
        <dbReference type="Pfam" id="PF12697"/>
    </source>
</evidence>
<keyword evidence="3" id="KW-1185">Reference proteome</keyword>
<comment type="caution">
    <text evidence="2">The sequence shown here is derived from an EMBL/GenBank/DDBJ whole genome shotgun (WGS) entry which is preliminary data.</text>
</comment>
<dbReference type="Gene3D" id="3.40.50.1820">
    <property type="entry name" value="alpha/beta hydrolase"/>
    <property type="match status" value="1"/>
</dbReference>
<gene>
    <name evidence="2" type="ORF">ACFQ44_12275</name>
</gene>